<comment type="caution">
    <text evidence="2">The sequence shown here is derived from an EMBL/GenBank/DDBJ whole genome shotgun (WGS) entry which is preliminary data.</text>
</comment>
<dbReference type="EMBL" id="JAZHPZ010000008">
    <property type="protein sequence ID" value="MEF2967541.1"/>
    <property type="molecule type" value="Genomic_DNA"/>
</dbReference>
<dbReference type="Proteomes" id="UP001306950">
    <property type="component" value="Unassembled WGS sequence"/>
</dbReference>
<evidence type="ECO:0000256" key="1">
    <source>
        <dbReference type="SAM" id="SignalP"/>
    </source>
</evidence>
<protein>
    <submittedName>
        <fullName evidence="2">Uncharacterized protein</fullName>
    </submittedName>
</protein>
<name>A0ABU7VV09_9BACL</name>
<reference evidence="2 3" key="1">
    <citation type="submission" date="2024-02" db="EMBL/GenBank/DDBJ databases">
        <title>A nitrogen-fixing paenibacillus bacterium.</title>
        <authorList>
            <person name="Zhang W.L."/>
            <person name="Chen S.F."/>
        </authorList>
    </citation>
    <scope>NUCLEOTIDE SEQUENCE [LARGE SCALE GENOMIC DNA]</scope>
    <source>
        <strain evidence="2 3">M1</strain>
    </source>
</reference>
<gene>
    <name evidence="2" type="ORF">V3851_17070</name>
</gene>
<organism evidence="2 3">
    <name type="scientific">Paenibacillus haidiansis</name>
    <dbReference type="NCBI Taxonomy" id="1574488"/>
    <lineage>
        <taxon>Bacteria</taxon>
        <taxon>Bacillati</taxon>
        <taxon>Bacillota</taxon>
        <taxon>Bacilli</taxon>
        <taxon>Bacillales</taxon>
        <taxon>Paenibacillaceae</taxon>
        <taxon>Paenibacillus</taxon>
    </lineage>
</organism>
<keyword evidence="3" id="KW-1185">Reference proteome</keyword>
<accession>A0ABU7VV09</accession>
<sequence>MMKALLLLLGLLSPLAGEMQAAIDLPTEPAAQPALWRIPAPAQTPEEQKAPPLRSFDSMGDISLSDNLESVLNKKGKPDAVEKDPYTGFTECRYGKLTVGLYEGVVYYVHTGSSPDKIILNGISIPLDKFWLRHFLGEPDYVAEDGDVYMRGNAALKIYRDPLSGKITGADLFDEAAS</sequence>
<evidence type="ECO:0000313" key="2">
    <source>
        <dbReference type="EMBL" id="MEF2967541.1"/>
    </source>
</evidence>
<keyword evidence="1" id="KW-0732">Signal</keyword>
<evidence type="ECO:0000313" key="3">
    <source>
        <dbReference type="Proteomes" id="UP001306950"/>
    </source>
</evidence>
<proteinExistence type="predicted"/>
<feature type="signal peptide" evidence="1">
    <location>
        <begin position="1"/>
        <end position="21"/>
    </location>
</feature>
<feature type="chain" id="PRO_5047063878" evidence="1">
    <location>
        <begin position="22"/>
        <end position="178"/>
    </location>
</feature>